<dbReference type="PANTHER" id="PTHR46647:SF1">
    <property type="entry name" value="RAB9 EFFECTOR PROTEIN WITH KELCH MOTIFS"/>
    <property type="match status" value="1"/>
</dbReference>
<gene>
    <name evidence="6" type="ORF">V1264_006824</name>
</gene>
<feature type="compositionally biased region" description="Basic and acidic residues" evidence="5">
    <location>
        <begin position="323"/>
        <end position="333"/>
    </location>
</feature>
<organism evidence="6 7">
    <name type="scientific">Littorina saxatilis</name>
    <dbReference type="NCBI Taxonomy" id="31220"/>
    <lineage>
        <taxon>Eukaryota</taxon>
        <taxon>Metazoa</taxon>
        <taxon>Spiralia</taxon>
        <taxon>Lophotrochozoa</taxon>
        <taxon>Mollusca</taxon>
        <taxon>Gastropoda</taxon>
        <taxon>Caenogastropoda</taxon>
        <taxon>Littorinimorpha</taxon>
        <taxon>Littorinoidea</taxon>
        <taxon>Littorinidae</taxon>
        <taxon>Littorina</taxon>
    </lineage>
</organism>
<protein>
    <recommendedName>
        <fullName evidence="4">Rab9 effector protein with kelch motifs</fullName>
    </recommendedName>
</protein>
<comment type="function">
    <text evidence="3">Rab9 effector required for endosome to trans-Golgi network (TGN) transport.</text>
</comment>
<dbReference type="InterPro" id="IPR006652">
    <property type="entry name" value="Kelch_1"/>
</dbReference>
<dbReference type="Proteomes" id="UP001374579">
    <property type="component" value="Unassembled WGS sequence"/>
</dbReference>
<reference evidence="6 7" key="1">
    <citation type="submission" date="2024-02" db="EMBL/GenBank/DDBJ databases">
        <title>Chromosome-scale genome assembly of the rough periwinkle Littorina saxatilis.</title>
        <authorList>
            <person name="De Jode A."/>
            <person name="Faria R."/>
            <person name="Formenti G."/>
            <person name="Sims Y."/>
            <person name="Smith T.P."/>
            <person name="Tracey A."/>
            <person name="Wood J.M.D."/>
            <person name="Zagrodzka Z.B."/>
            <person name="Johannesson K."/>
            <person name="Butlin R.K."/>
            <person name="Leder E.H."/>
        </authorList>
    </citation>
    <scope>NUCLEOTIDE SEQUENCE [LARGE SCALE GENOMIC DNA]</scope>
    <source>
        <strain evidence="6">Snail1</strain>
        <tissue evidence="6">Muscle</tissue>
    </source>
</reference>
<evidence type="ECO:0000256" key="4">
    <source>
        <dbReference type="ARBA" id="ARBA00039295"/>
    </source>
</evidence>
<sequence length="425" mass="45937">MELHPFLEHNTRPNTGWWYVMTTAGDCPSMRVGHTSVYVRGQRDDDAGKVYVIGGANPSGPFCETFVLDLNTRSWDTVDSPGLRPRYEHAAYVPSCRPGQIHVFGGANQAGNMNDIQVLDTDTHTWSTLSPSGTPPAPRTHHTTAAVGDKLIIYSGGHTGADPVGDRQVHCFDASSEAWSVLTLRGDSPKPRHGHAMVSVGNKVFLHGGMAGSTFYDDLHVLDMDKSAWLSIKKKRTFPCARAAHVMVACGPDVYVFGGMNRDGALDDLHKLDTTSMTWSRVELQGPPPASRLDLASCMVELRVPRHSPQSQGTGDLNSTSGHAKEVLQRELKPGSASSRDSWTDVNASEAFFPIETTEGAQDQKDTDSKAEETTPRAEGDNCEEGGATGGEETLSDTDTVHAILLNGGMDTEGEIFDDTLVFLV</sequence>
<dbReference type="AlphaFoldDB" id="A0AAN9AYK8"/>
<comment type="caution">
    <text evidence="6">The sequence shown here is derived from an EMBL/GenBank/DDBJ whole genome shotgun (WGS) entry which is preliminary data.</text>
</comment>
<dbReference type="SMART" id="SM00612">
    <property type="entry name" value="Kelch"/>
    <property type="match status" value="4"/>
</dbReference>
<feature type="compositionally biased region" description="Polar residues" evidence="5">
    <location>
        <begin position="336"/>
        <end position="347"/>
    </location>
</feature>
<evidence type="ECO:0000256" key="1">
    <source>
        <dbReference type="ARBA" id="ARBA00022441"/>
    </source>
</evidence>
<evidence type="ECO:0000313" key="7">
    <source>
        <dbReference type="Proteomes" id="UP001374579"/>
    </source>
</evidence>
<keyword evidence="1" id="KW-0880">Kelch repeat</keyword>
<feature type="compositionally biased region" description="Polar residues" evidence="5">
    <location>
        <begin position="308"/>
        <end position="322"/>
    </location>
</feature>
<dbReference type="PANTHER" id="PTHR46647">
    <property type="entry name" value="RAB9 EFFECTOR PROTEIN WITH KELCH MOTIFS"/>
    <property type="match status" value="1"/>
</dbReference>
<proteinExistence type="predicted"/>
<evidence type="ECO:0000256" key="3">
    <source>
        <dbReference type="ARBA" id="ARBA00037224"/>
    </source>
</evidence>
<dbReference type="InterPro" id="IPR052124">
    <property type="entry name" value="Rab9_kelch_effector"/>
</dbReference>
<dbReference type="Gene3D" id="2.120.10.80">
    <property type="entry name" value="Kelch-type beta propeller"/>
    <property type="match status" value="2"/>
</dbReference>
<keyword evidence="7" id="KW-1185">Reference proteome</keyword>
<dbReference type="InterPro" id="IPR015915">
    <property type="entry name" value="Kelch-typ_b-propeller"/>
</dbReference>
<keyword evidence="2" id="KW-0677">Repeat</keyword>
<feature type="region of interest" description="Disordered" evidence="5">
    <location>
        <begin position="306"/>
        <end position="396"/>
    </location>
</feature>
<evidence type="ECO:0000256" key="5">
    <source>
        <dbReference type="SAM" id="MobiDB-lite"/>
    </source>
</evidence>
<dbReference type="SUPFAM" id="SSF117281">
    <property type="entry name" value="Kelch motif"/>
    <property type="match status" value="1"/>
</dbReference>
<dbReference type="Pfam" id="PF24681">
    <property type="entry name" value="Kelch_KLHDC2_KLHL20_DRC7"/>
    <property type="match status" value="1"/>
</dbReference>
<feature type="compositionally biased region" description="Basic and acidic residues" evidence="5">
    <location>
        <begin position="362"/>
        <end position="380"/>
    </location>
</feature>
<name>A0AAN9AYK8_9CAEN</name>
<accession>A0AAN9AYK8</accession>
<evidence type="ECO:0000256" key="2">
    <source>
        <dbReference type="ARBA" id="ARBA00022737"/>
    </source>
</evidence>
<evidence type="ECO:0000313" key="6">
    <source>
        <dbReference type="EMBL" id="KAK7095414.1"/>
    </source>
</evidence>
<dbReference type="EMBL" id="JBAMIC010000018">
    <property type="protein sequence ID" value="KAK7095414.1"/>
    <property type="molecule type" value="Genomic_DNA"/>
</dbReference>